<evidence type="ECO:0000313" key="7">
    <source>
        <dbReference type="EMBL" id="SBT20226.1"/>
    </source>
</evidence>
<keyword evidence="2" id="KW-0479">Metal-binding</keyword>
<evidence type="ECO:0000256" key="1">
    <source>
        <dbReference type="ARBA" id="ARBA00022714"/>
    </source>
</evidence>
<evidence type="ECO:0000313" key="8">
    <source>
        <dbReference type="Proteomes" id="UP000092840"/>
    </source>
</evidence>
<keyword evidence="3" id="KW-0408">Iron</keyword>
<accession>A0A1C3JN67</accession>
<evidence type="ECO:0000259" key="5">
    <source>
        <dbReference type="PROSITE" id="PS51296"/>
    </source>
</evidence>
<protein>
    <submittedName>
        <fullName evidence="6">Rieske [2Fe-2S] domain protein</fullName>
    </submittedName>
</protein>
<keyword evidence="8" id="KW-1185">Reference proteome</keyword>
<dbReference type="Gene3D" id="2.102.10.10">
    <property type="entry name" value="Rieske [2Fe-2S] iron-sulphur domain"/>
    <property type="match status" value="1"/>
</dbReference>
<proteinExistence type="predicted"/>
<dbReference type="GO" id="GO:0046872">
    <property type="term" value="F:metal ion binding"/>
    <property type="evidence" value="ECO:0007669"/>
    <property type="project" value="UniProtKB-KW"/>
</dbReference>
<dbReference type="RefSeq" id="WP_067031638.1">
    <property type="nucleotide sequence ID" value="NZ_FLRA01000003.1"/>
</dbReference>
<dbReference type="GO" id="GO:0051537">
    <property type="term" value="F:2 iron, 2 sulfur cluster binding"/>
    <property type="evidence" value="ECO:0007669"/>
    <property type="project" value="UniProtKB-KW"/>
</dbReference>
<dbReference type="Proteomes" id="UP000092840">
    <property type="component" value="Unassembled WGS sequence"/>
</dbReference>
<evidence type="ECO:0000256" key="2">
    <source>
        <dbReference type="ARBA" id="ARBA00022723"/>
    </source>
</evidence>
<feature type="domain" description="Rieske" evidence="5">
    <location>
        <begin position="7"/>
        <end position="108"/>
    </location>
</feature>
<evidence type="ECO:0000256" key="4">
    <source>
        <dbReference type="ARBA" id="ARBA00023014"/>
    </source>
</evidence>
<dbReference type="PROSITE" id="PS51296">
    <property type="entry name" value="RIESKE"/>
    <property type="match status" value="1"/>
</dbReference>
<sequence>MLVLSNIQNNTIHALKNEQSYVFDINSDHFLALVSNNTLFIYQNLCPHLNKRIANDSFHCFDETFSLIECQFHGAQFTPEKGECVSGPCLGERLQRFIITEVDNVFCLLPTSNELKQRT</sequence>
<dbReference type="EMBL" id="FLRB01000006">
    <property type="protein sequence ID" value="SBT20226.1"/>
    <property type="molecule type" value="Genomic_DNA"/>
</dbReference>
<dbReference type="Pfam" id="PF00355">
    <property type="entry name" value="Rieske"/>
    <property type="match status" value="1"/>
</dbReference>
<evidence type="ECO:0000256" key="3">
    <source>
        <dbReference type="ARBA" id="ARBA00023004"/>
    </source>
</evidence>
<dbReference type="Proteomes" id="UP000092871">
    <property type="component" value="Unassembled WGS sequence"/>
</dbReference>
<gene>
    <name evidence="6" type="ORF">MGA5115_00591</name>
    <name evidence="7" type="ORF">MGA5116_00809</name>
</gene>
<dbReference type="OrthoDB" id="9794779at2"/>
<dbReference type="EMBL" id="FLRA01000003">
    <property type="protein sequence ID" value="SBT16510.1"/>
    <property type="molecule type" value="Genomic_DNA"/>
</dbReference>
<evidence type="ECO:0000313" key="9">
    <source>
        <dbReference type="Proteomes" id="UP000092871"/>
    </source>
</evidence>
<dbReference type="AlphaFoldDB" id="A0A1C3JN67"/>
<name>A0A1C3JN67_9GAMM</name>
<organism evidence="6 9">
    <name type="scientific">Marinomonas gallaica</name>
    <dbReference type="NCBI Taxonomy" id="1806667"/>
    <lineage>
        <taxon>Bacteria</taxon>
        <taxon>Pseudomonadati</taxon>
        <taxon>Pseudomonadota</taxon>
        <taxon>Gammaproteobacteria</taxon>
        <taxon>Oceanospirillales</taxon>
        <taxon>Oceanospirillaceae</taxon>
        <taxon>Marinomonas</taxon>
    </lineage>
</organism>
<keyword evidence="1" id="KW-0001">2Fe-2S</keyword>
<dbReference type="SUPFAM" id="SSF50022">
    <property type="entry name" value="ISP domain"/>
    <property type="match status" value="1"/>
</dbReference>
<evidence type="ECO:0000313" key="6">
    <source>
        <dbReference type="EMBL" id="SBT16510.1"/>
    </source>
</evidence>
<dbReference type="InterPro" id="IPR036922">
    <property type="entry name" value="Rieske_2Fe-2S_sf"/>
</dbReference>
<reference evidence="6 9" key="1">
    <citation type="submission" date="2016-06" db="EMBL/GenBank/DDBJ databases">
        <authorList>
            <person name="Kjaerup R.B."/>
            <person name="Dalgaard T.S."/>
            <person name="Juul-Madsen H.R."/>
        </authorList>
    </citation>
    <scope>NUCLEOTIDE SEQUENCE [LARGE SCALE GENOMIC DNA]</scope>
    <source>
        <strain evidence="6 9">CECT 5115</strain>
    </source>
</reference>
<keyword evidence="4" id="KW-0411">Iron-sulfur</keyword>
<reference evidence="7 8" key="2">
    <citation type="submission" date="2016-06" db="EMBL/GenBank/DDBJ databases">
        <authorList>
            <person name="Rodrigo-Torres L."/>
            <person name="Arahal D.R."/>
        </authorList>
    </citation>
    <scope>NUCLEOTIDE SEQUENCE [LARGE SCALE GENOMIC DNA]</scope>
    <source>
        <strain evidence="7 8">CECT 5116</strain>
    </source>
</reference>
<dbReference type="InterPro" id="IPR017941">
    <property type="entry name" value="Rieske_2Fe-2S"/>
</dbReference>